<evidence type="ECO:0000256" key="1">
    <source>
        <dbReference type="ARBA" id="ARBA00023235"/>
    </source>
</evidence>
<name>A0A2P5C1F8_TREOI</name>
<reference evidence="4" key="1">
    <citation type="submission" date="2016-06" db="EMBL/GenBank/DDBJ databases">
        <title>Parallel loss of symbiosis genes in relatives of nitrogen-fixing non-legume Parasponia.</title>
        <authorList>
            <person name="Van Velzen R."/>
            <person name="Holmer R."/>
            <person name="Bu F."/>
            <person name="Rutten L."/>
            <person name="Van Zeijl A."/>
            <person name="Liu W."/>
            <person name="Santuari L."/>
            <person name="Cao Q."/>
            <person name="Sharma T."/>
            <person name="Shen D."/>
            <person name="Roswanjaya Y."/>
            <person name="Wardhani T."/>
            <person name="Kalhor M.S."/>
            <person name="Jansen J."/>
            <person name="Van den Hoogen J."/>
            <person name="Gungor B."/>
            <person name="Hartog M."/>
            <person name="Hontelez J."/>
            <person name="Verver J."/>
            <person name="Yang W.-C."/>
            <person name="Schijlen E."/>
            <person name="Repin R."/>
            <person name="Schilthuizen M."/>
            <person name="Schranz E."/>
            <person name="Heidstra R."/>
            <person name="Miyata K."/>
            <person name="Fedorova E."/>
            <person name="Kohlen W."/>
            <person name="Bisseling T."/>
            <person name="Smit S."/>
            <person name="Geurts R."/>
        </authorList>
    </citation>
    <scope>NUCLEOTIDE SEQUENCE [LARGE SCALE GENOMIC DNA]</scope>
    <source>
        <strain evidence="4">cv. RG33-2</strain>
    </source>
</reference>
<comment type="caution">
    <text evidence="3">The sequence shown here is derived from an EMBL/GenBank/DDBJ whole genome shotgun (WGS) entry which is preliminary data.</text>
</comment>
<dbReference type="AlphaFoldDB" id="A0A2P5C1F8"/>
<dbReference type="InterPro" id="IPR015942">
    <property type="entry name" value="Asp/Glu/hydantoin_racemase"/>
</dbReference>
<feature type="region of interest" description="Disordered" evidence="2">
    <location>
        <begin position="34"/>
        <end position="70"/>
    </location>
</feature>
<gene>
    <name evidence="3" type="ORF">TorRG33x02_301200</name>
</gene>
<protein>
    <submittedName>
        <fullName evidence="3">Asp/Glu racemase</fullName>
    </submittedName>
</protein>
<dbReference type="OrthoDB" id="187836at2759"/>
<evidence type="ECO:0000313" key="4">
    <source>
        <dbReference type="Proteomes" id="UP000237000"/>
    </source>
</evidence>
<keyword evidence="1" id="KW-0413">Isomerase</keyword>
<dbReference type="STRING" id="63057.A0A2P5C1F8"/>
<keyword evidence="4" id="KW-1185">Reference proteome</keyword>
<accession>A0A2P5C1F8</accession>
<dbReference type="SUPFAM" id="SSF53681">
    <property type="entry name" value="Aspartate/glutamate racemase"/>
    <property type="match status" value="2"/>
</dbReference>
<evidence type="ECO:0000313" key="3">
    <source>
        <dbReference type="EMBL" id="PON54887.1"/>
    </source>
</evidence>
<dbReference type="GO" id="GO:0047661">
    <property type="term" value="F:amino-acid racemase activity"/>
    <property type="evidence" value="ECO:0007669"/>
    <property type="project" value="InterPro"/>
</dbReference>
<sequence>MTLLNMFDGGMKMSLQTLYSPPVLVGLITKNRTHYGTRPRSPNHPSSVTVQASSVQVQNDQSGDSPEPIKILSSGIVNNERQRSTQTSDQLLSQPNTIGIIGGVSAFSTLIFLEKLVWWGSRAGGCPPFVVCSDSTLCMKLPLLSSFPSFKAQMVQIPSSSSRPVVESLKRKRVFLELSGARCIVMPCHILHVWHSEISEGCSLPFLHAGECVAKELLEAKLKPLEVGSDVRIGILASNKALVAGFYQDKLQDQGFEVVLPDKATMEHVVIPAMEAVKRGDKKGARNLLKVAVQILLMRAVNTVIIACDEMKGLLPHDDPLLQKCTDPMDALARSTIKWAKSEANMQI</sequence>
<dbReference type="Pfam" id="PF01177">
    <property type="entry name" value="Asp_Glu_race"/>
    <property type="match status" value="1"/>
</dbReference>
<dbReference type="EMBL" id="JXTC01000426">
    <property type="protein sequence ID" value="PON54887.1"/>
    <property type="molecule type" value="Genomic_DNA"/>
</dbReference>
<dbReference type="PANTHER" id="PTHR21198:SF9">
    <property type="entry name" value="ASPARTATE RACEMASE"/>
    <property type="match status" value="1"/>
</dbReference>
<organism evidence="3 4">
    <name type="scientific">Trema orientale</name>
    <name type="common">Charcoal tree</name>
    <name type="synonym">Celtis orientalis</name>
    <dbReference type="NCBI Taxonomy" id="63057"/>
    <lineage>
        <taxon>Eukaryota</taxon>
        <taxon>Viridiplantae</taxon>
        <taxon>Streptophyta</taxon>
        <taxon>Embryophyta</taxon>
        <taxon>Tracheophyta</taxon>
        <taxon>Spermatophyta</taxon>
        <taxon>Magnoliopsida</taxon>
        <taxon>eudicotyledons</taxon>
        <taxon>Gunneridae</taxon>
        <taxon>Pentapetalae</taxon>
        <taxon>rosids</taxon>
        <taxon>fabids</taxon>
        <taxon>Rosales</taxon>
        <taxon>Cannabaceae</taxon>
        <taxon>Trema</taxon>
    </lineage>
</organism>
<dbReference type="InParanoid" id="A0A2P5C1F8"/>
<dbReference type="InterPro" id="IPR001920">
    <property type="entry name" value="Asp/Glu_race"/>
</dbReference>
<dbReference type="PANTHER" id="PTHR21198">
    <property type="entry name" value="GLUTAMATE RACEMASE"/>
    <property type="match status" value="1"/>
</dbReference>
<evidence type="ECO:0000256" key="2">
    <source>
        <dbReference type="SAM" id="MobiDB-lite"/>
    </source>
</evidence>
<dbReference type="Proteomes" id="UP000237000">
    <property type="component" value="Unassembled WGS sequence"/>
</dbReference>
<dbReference type="Gene3D" id="3.40.50.1860">
    <property type="match status" value="2"/>
</dbReference>
<proteinExistence type="predicted"/>
<feature type="compositionally biased region" description="Low complexity" evidence="2">
    <location>
        <begin position="46"/>
        <end position="58"/>
    </location>
</feature>